<keyword evidence="1" id="KW-0378">Hydrolase</keyword>
<keyword evidence="2" id="KW-1185">Reference proteome</keyword>
<evidence type="ECO:0000313" key="2">
    <source>
        <dbReference type="Proteomes" id="UP000219020"/>
    </source>
</evidence>
<name>A0A2A5T615_9GAMM</name>
<accession>A0A2A5T615</accession>
<protein>
    <submittedName>
        <fullName evidence="1">Adenosine (5')-pentaphospho-(5'')-adenosine pyrophosphohydrolase</fullName>
    </submittedName>
</protein>
<sequence length="81" mass="10052">MPKRFIRWDSKPVCIGQKQKWFLLKLECDDSKVNMERGDTPEFDSWRWVSYWYPIRQVVLFKRDVYRCVMKEFVDIALPFR</sequence>
<dbReference type="AlphaFoldDB" id="A0A2A5T615"/>
<reference evidence="2" key="1">
    <citation type="submission" date="2017-04" db="EMBL/GenBank/DDBJ databases">
        <title>Genome evolution of the luminous symbionts of deep sea anglerfish.</title>
        <authorList>
            <person name="Hendry T.A."/>
        </authorList>
    </citation>
    <scope>NUCLEOTIDE SEQUENCE [LARGE SCALE GENOMIC DNA]</scope>
</reference>
<dbReference type="SUPFAM" id="SSF55811">
    <property type="entry name" value="Nudix"/>
    <property type="match status" value="1"/>
</dbReference>
<dbReference type="GO" id="GO:0016787">
    <property type="term" value="F:hydrolase activity"/>
    <property type="evidence" value="ECO:0007669"/>
    <property type="project" value="UniProtKB-KW"/>
</dbReference>
<comment type="caution">
    <text evidence="1">The sequence shown here is derived from an EMBL/GenBank/DDBJ whole genome shotgun (WGS) entry which is preliminary data.</text>
</comment>
<proteinExistence type="predicted"/>
<evidence type="ECO:0000313" key="1">
    <source>
        <dbReference type="EMBL" id="PCS23607.1"/>
    </source>
</evidence>
<organism evidence="1 2">
    <name type="scientific">Candidatus Enterovibrio escicola</name>
    <dbReference type="NCBI Taxonomy" id="1927127"/>
    <lineage>
        <taxon>Bacteria</taxon>
        <taxon>Pseudomonadati</taxon>
        <taxon>Pseudomonadota</taxon>
        <taxon>Gammaproteobacteria</taxon>
        <taxon>Vibrionales</taxon>
        <taxon>Vibrionaceae</taxon>
        <taxon>Enterovibrio</taxon>
    </lineage>
</organism>
<dbReference type="EMBL" id="NBYY01000009">
    <property type="protein sequence ID" value="PCS23607.1"/>
    <property type="molecule type" value="Genomic_DNA"/>
</dbReference>
<gene>
    <name evidence="1" type="ORF">BTN49_0576</name>
</gene>
<dbReference type="Proteomes" id="UP000219020">
    <property type="component" value="Unassembled WGS sequence"/>
</dbReference>
<dbReference type="Gene3D" id="3.90.79.10">
    <property type="entry name" value="Nucleoside Triphosphate Pyrophosphohydrolase"/>
    <property type="match status" value="1"/>
</dbReference>
<dbReference type="InterPro" id="IPR015797">
    <property type="entry name" value="NUDIX_hydrolase-like_dom_sf"/>
</dbReference>